<dbReference type="SUPFAM" id="SSF51905">
    <property type="entry name" value="FAD/NAD(P)-binding domain"/>
    <property type="match status" value="1"/>
</dbReference>
<dbReference type="InterPro" id="IPR050446">
    <property type="entry name" value="FAD-oxidoreductase/Apoptosis"/>
</dbReference>
<dbReference type="GO" id="GO:0005737">
    <property type="term" value="C:cytoplasm"/>
    <property type="evidence" value="ECO:0007669"/>
    <property type="project" value="TreeGrafter"/>
</dbReference>
<evidence type="ECO:0000256" key="4">
    <source>
        <dbReference type="ARBA" id="ARBA00023002"/>
    </source>
</evidence>
<organism evidence="7 8">
    <name type="scientific">Bradyrhizobium centrolobii</name>
    <dbReference type="NCBI Taxonomy" id="1505087"/>
    <lineage>
        <taxon>Bacteria</taxon>
        <taxon>Pseudomonadati</taxon>
        <taxon>Pseudomonadota</taxon>
        <taxon>Alphaproteobacteria</taxon>
        <taxon>Hyphomicrobiales</taxon>
        <taxon>Nitrobacteraceae</taxon>
        <taxon>Bradyrhizobium</taxon>
    </lineage>
</organism>
<dbReference type="PANTHER" id="PTHR43557">
    <property type="entry name" value="APOPTOSIS-INDUCING FACTOR 1"/>
    <property type="match status" value="1"/>
</dbReference>
<dbReference type="InterPro" id="IPR023753">
    <property type="entry name" value="FAD/NAD-binding_dom"/>
</dbReference>
<evidence type="ECO:0000313" key="7">
    <source>
        <dbReference type="EMBL" id="OAF07238.1"/>
    </source>
</evidence>
<feature type="domain" description="Reductase C-terminal" evidence="6">
    <location>
        <begin position="326"/>
        <end position="395"/>
    </location>
</feature>
<name>A0A176YJW8_9BRAD</name>
<keyword evidence="4" id="KW-0560">Oxidoreductase</keyword>
<evidence type="ECO:0000313" key="8">
    <source>
        <dbReference type="Proteomes" id="UP000076959"/>
    </source>
</evidence>
<dbReference type="InterPro" id="IPR016156">
    <property type="entry name" value="FAD/NAD-linked_Rdtase_dimer_sf"/>
</dbReference>
<gene>
    <name evidence="7" type="ORF">AYJ54_18115</name>
</gene>
<dbReference type="InterPro" id="IPR028202">
    <property type="entry name" value="Reductase_C"/>
</dbReference>
<evidence type="ECO:0000256" key="3">
    <source>
        <dbReference type="ARBA" id="ARBA00022827"/>
    </source>
</evidence>
<comment type="cofactor">
    <cofactor evidence="1">
        <name>FAD</name>
        <dbReference type="ChEBI" id="CHEBI:57692"/>
    </cofactor>
</comment>
<evidence type="ECO:0000259" key="6">
    <source>
        <dbReference type="Pfam" id="PF14759"/>
    </source>
</evidence>
<keyword evidence="2" id="KW-0285">Flavoprotein</keyword>
<evidence type="ECO:0000256" key="1">
    <source>
        <dbReference type="ARBA" id="ARBA00001974"/>
    </source>
</evidence>
<dbReference type="SUPFAM" id="SSF55424">
    <property type="entry name" value="FAD/NAD-linked reductases, dimerisation (C-terminal) domain"/>
    <property type="match status" value="1"/>
</dbReference>
<dbReference type="Proteomes" id="UP000076959">
    <property type="component" value="Unassembled WGS sequence"/>
</dbReference>
<dbReference type="GO" id="GO:0016651">
    <property type="term" value="F:oxidoreductase activity, acting on NAD(P)H"/>
    <property type="evidence" value="ECO:0007669"/>
    <property type="project" value="TreeGrafter"/>
</dbReference>
<dbReference type="Gene3D" id="3.50.50.60">
    <property type="entry name" value="FAD/NAD(P)-binding domain"/>
    <property type="match status" value="2"/>
</dbReference>
<dbReference type="OrthoDB" id="7809559at2"/>
<dbReference type="PRINTS" id="PR00368">
    <property type="entry name" value="FADPNR"/>
</dbReference>
<dbReference type="EMBL" id="LUUB01000070">
    <property type="protein sequence ID" value="OAF07238.1"/>
    <property type="molecule type" value="Genomic_DNA"/>
</dbReference>
<evidence type="ECO:0000256" key="2">
    <source>
        <dbReference type="ARBA" id="ARBA00022630"/>
    </source>
</evidence>
<evidence type="ECO:0000259" key="5">
    <source>
        <dbReference type="Pfam" id="PF07992"/>
    </source>
</evidence>
<dbReference type="InterPro" id="IPR036188">
    <property type="entry name" value="FAD/NAD-bd_sf"/>
</dbReference>
<comment type="caution">
    <text evidence="7">The sequence shown here is derived from an EMBL/GenBank/DDBJ whole genome shotgun (WGS) entry which is preliminary data.</text>
</comment>
<accession>A0A176YJW8</accession>
<dbReference type="PANTHER" id="PTHR43557:SF2">
    <property type="entry name" value="RIESKE DOMAIN-CONTAINING PROTEIN-RELATED"/>
    <property type="match status" value="1"/>
</dbReference>
<feature type="domain" description="FAD/NAD(P)-binding" evidence="5">
    <location>
        <begin position="7"/>
        <end position="302"/>
    </location>
</feature>
<dbReference type="PRINTS" id="PR00411">
    <property type="entry name" value="PNDRDTASEI"/>
</dbReference>
<dbReference type="AlphaFoldDB" id="A0A176YJW8"/>
<dbReference type="Gene3D" id="3.30.390.30">
    <property type="match status" value="1"/>
</dbReference>
<dbReference type="Pfam" id="PF07992">
    <property type="entry name" value="Pyr_redox_2"/>
    <property type="match status" value="1"/>
</dbReference>
<dbReference type="STRING" id="1505087.AYJ54_18115"/>
<keyword evidence="8" id="KW-1185">Reference proteome</keyword>
<keyword evidence="3" id="KW-0274">FAD</keyword>
<reference evidence="7 8" key="1">
    <citation type="submission" date="2016-03" db="EMBL/GenBank/DDBJ databases">
        <title>Draft Genome Sequence of the Strain BR 10245 (Bradyrhizobium sp.) isolated from nodules of Centrolobium paraense.</title>
        <authorList>
            <person name="Simoes-Araujo J.L.Sr."/>
            <person name="Barauna A.C."/>
            <person name="Silva K."/>
            <person name="Zilli J.E."/>
        </authorList>
    </citation>
    <scope>NUCLEOTIDE SEQUENCE [LARGE SCALE GENOMIC DNA]</scope>
    <source>
        <strain evidence="7 8">BR 10245</strain>
    </source>
</reference>
<protein>
    <submittedName>
        <fullName evidence="7">FAD-dependent oxidoreductase</fullName>
    </submittedName>
</protein>
<proteinExistence type="predicted"/>
<dbReference type="Pfam" id="PF14759">
    <property type="entry name" value="Reductase_C"/>
    <property type="match status" value="1"/>
</dbReference>
<sequence>MPQTSCDVAIVGGSIAGLRAAQTVARHAPDLTIAMISDETYPPYERPPLSKVGLTKPLLLDALIYPAVNDLKSHGVNFMLGTRAEELDVEGRTIRHSSGALQYRSLVVATGCEAVMPPALSGLPDVFSLRRYEDAISFRRALADPLKSVAIVGAGFIGGELASMVANEGRQVALVDLARKPLGRFGDAVFRSYEALHRGAGIELHFGEQVTDVVQQGNGSRVLKLSDGTKVPADVIVVGVGVRPSTEWLKRSGLRLENGIVCDGTLRAADHVFAAGDAVRWPNRRWGAEMRVEHWTNAAEQGRVAGVNAANDILGSPLEVCANIPYFWSDQHGVRIQFSGHRAGDEEIAESRNSGGSLFLYRKGEIVTGVLAFERRADFVKIRTMLKSELSWQAASSLISREDL</sequence>